<proteinExistence type="predicted"/>
<name>A0A212JVW5_9BACT</name>
<dbReference type="AlphaFoldDB" id="A0A212JVW5"/>
<evidence type="ECO:0000313" key="1">
    <source>
        <dbReference type="EMBL" id="SBW03532.1"/>
    </source>
</evidence>
<organism evidence="1">
    <name type="scientific">uncultured Desulfovibrio sp</name>
    <dbReference type="NCBI Taxonomy" id="167968"/>
    <lineage>
        <taxon>Bacteria</taxon>
        <taxon>Pseudomonadati</taxon>
        <taxon>Thermodesulfobacteriota</taxon>
        <taxon>Desulfovibrionia</taxon>
        <taxon>Desulfovibrionales</taxon>
        <taxon>Desulfovibrionaceae</taxon>
        <taxon>Desulfovibrio</taxon>
        <taxon>environmental samples</taxon>
    </lineage>
</organism>
<sequence>MNCGLKELKIHKALARYLLSPVMSKGIGDKFRKLRNFFFTSFVLKAARSVKQSLCRLFWSTASTQ</sequence>
<protein>
    <submittedName>
        <fullName evidence="1">Uncharacterized protein</fullName>
    </submittedName>
</protein>
<dbReference type="EMBL" id="FLUP01000001">
    <property type="protein sequence ID" value="SBW03532.1"/>
    <property type="molecule type" value="Genomic_DNA"/>
</dbReference>
<reference evidence="1" key="1">
    <citation type="submission" date="2016-04" db="EMBL/GenBank/DDBJ databases">
        <authorList>
            <person name="Evans L.H."/>
            <person name="Alamgir A."/>
            <person name="Owens N."/>
            <person name="Weber N.D."/>
            <person name="Virtaneva K."/>
            <person name="Barbian K."/>
            <person name="Babar A."/>
            <person name="Rosenke K."/>
        </authorList>
    </citation>
    <scope>NUCLEOTIDE SEQUENCE</scope>
    <source>
        <strain evidence="1">92-2</strain>
    </source>
</reference>
<gene>
    <name evidence="1" type="ORF">KM92DES2_11807</name>
</gene>
<accession>A0A212JVW5</accession>